<keyword evidence="1" id="KW-0808">Transferase</keyword>
<dbReference type="InterPro" id="IPR038765">
    <property type="entry name" value="Papain-like_cys_pep_sf"/>
</dbReference>
<accession>M7TDR1</accession>
<sequence>MQIKYTDAHPWMDVWAFTETEWLEVDFQMLRSAYSALGTGWVTPRPVCFRTKFEDGVPVGYLLLAESELIQNYKGETKVIQKFFNENDRVTALAEEFDLHLTDEEQRQIAGYAAELVDEDFDYYA</sequence>
<keyword evidence="2" id="KW-1185">Reference proteome</keyword>
<protein>
    <submittedName>
        <fullName evidence="1">Putative n-acetyltransferase family protein</fullName>
    </submittedName>
</protein>
<dbReference type="Gene3D" id="3.30.2140.20">
    <property type="match status" value="1"/>
</dbReference>
<dbReference type="HOGENOM" id="CLU_1992629_0_0_1"/>
<dbReference type="EMBL" id="KB706993">
    <property type="protein sequence ID" value="EMR64825.1"/>
    <property type="molecule type" value="Genomic_DNA"/>
</dbReference>
<dbReference type="AlphaFoldDB" id="M7TDR1"/>
<dbReference type="GO" id="GO:0016740">
    <property type="term" value="F:transferase activity"/>
    <property type="evidence" value="ECO:0007669"/>
    <property type="project" value="UniProtKB-KW"/>
</dbReference>
<dbReference type="InterPro" id="IPR053710">
    <property type="entry name" value="Arylamine_NAT_domain_sf"/>
</dbReference>
<dbReference type="KEGG" id="ela:UCREL1_8208"/>
<evidence type="ECO:0000313" key="2">
    <source>
        <dbReference type="Proteomes" id="UP000012174"/>
    </source>
</evidence>
<dbReference type="SUPFAM" id="SSF54001">
    <property type="entry name" value="Cysteine proteinases"/>
    <property type="match status" value="1"/>
</dbReference>
<evidence type="ECO:0000313" key="1">
    <source>
        <dbReference type="EMBL" id="EMR64825.1"/>
    </source>
</evidence>
<gene>
    <name evidence="1" type="ORF">UCREL1_8208</name>
</gene>
<dbReference type="Proteomes" id="UP000012174">
    <property type="component" value="Unassembled WGS sequence"/>
</dbReference>
<proteinExistence type="predicted"/>
<name>M7TDR1_EUTLA</name>
<reference evidence="2" key="1">
    <citation type="journal article" date="2013" name="Genome Announc.">
        <title>Draft genome sequence of the grapevine dieback fungus Eutypa lata UCR-EL1.</title>
        <authorList>
            <person name="Blanco-Ulate B."/>
            <person name="Rolshausen P.E."/>
            <person name="Cantu D."/>
        </authorList>
    </citation>
    <scope>NUCLEOTIDE SEQUENCE [LARGE SCALE GENOMIC DNA]</scope>
    <source>
        <strain evidence="2">UCR-EL1</strain>
    </source>
</reference>
<dbReference type="OrthoDB" id="10260017at2759"/>
<organism evidence="1 2">
    <name type="scientific">Eutypa lata (strain UCR-EL1)</name>
    <name type="common">Grapevine dieback disease fungus</name>
    <name type="synonym">Eutypa armeniacae</name>
    <dbReference type="NCBI Taxonomy" id="1287681"/>
    <lineage>
        <taxon>Eukaryota</taxon>
        <taxon>Fungi</taxon>
        <taxon>Dikarya</taxon>
        <taxon>Ascomycota</taxon>
        <taxon>Pezizomycotina</taxon>
        <taxon>Sordariomycetes</taxon>
        <taxon>Xylariomycetidae</taxon>
        <taxon>Xylariales</taxon>
        <taxon>Diatrypaceae</taxon>
        <taxon>Eutypa</taxon>
    </lineage>
</organism>